<accession>A0A2G8T8A9</accession>
<evidence type="ECO:0000256" key="1">
    <source>
        <dbReference type="SAM" id="SignalP"/>
    </source>
</evidence>
<evidence type="ECO:0000313" key="3">
    <source>
        <dbReference type="Proteomes" id="UP000230390"/>
    </source>
</evidence>
<dbReference type="OrthoDB" id="9128426at2"/>
<feature type="chain" id="PRO_5013580559" description="Peptidase" evidence="1">
    <location>
        <begin position="22"/>
        <end position="234"/>
    </location>
</feature>
<dbReference type="EMBL" id="PDOC01000031">
    <property type="protein sequence ID" value="PIL42244.1"/>
    <property type="molecule type" value="Genomic_DNA"/>
</dbReference>
<reference evidence="2 3" key="1">
    <citation type="submission" date="2017-10" db="EMBL/GenBank/DDBJ databases">
        <title>Massilia psychrophilum sp. nov., a novel purple-pigmented bacterium isolated from Tianshan glacier, Xinjiang Municipality, China.</title>
        <authorList>
            <person name="Wang H."/>
        </authorList>
    </citation>
    <scope>NUCLEOTIDE SEQUENCE [LARGE SCALE GENOMIC DNA]</scope>
    <source>
        <strain evidence="2 3">JCM 30074</strain>
    </source>
</reference>
<dbReference type="Proteomes" id="UP000230390">
    <property type="component" value="Unassembled WGS sequence"/>
</dbReference>
<name>A0A2G8T8A9_9BURK</name>
<keyword evidence="1" id="KW-0732">Signal</keyword>
<organism evidence="2 3">
    <name type="scientific">Massilia eurypsychrophila</name>
    <dbReference type="NCBI Taxonomy" id="1485217"/>
    <lineage>
        <taxon>Bacteria</taxon>
        <taxon>Pseudomonadati</taxon>
        <taxon>Pseudomonadota</taxon>
        <taxon>Betaproteobacteria</taxon>
        <taxon>Burkholderiales</taxon>
        <taxon>Oxalobacteraceae</taxon>
        <taxon>Telluria group</taxon>
        <taxon>Massilia</taxon>
    </lineage>
</organism>
<evidence type="ECO:0000313" key="2">
    <source>
        <dbReference type="EMBL" id="PIL42244.1"/>
    </source>
</evidence>
<keyword evidence="3" id="KW-1185">Reference proteome</keyword>
<protein>
    <recommendedName>
        <fullName evidence="4">Peptidase</fullName>
    </recommendedName>
</protein>
<dbReference type="RefSeq" id="WP_099793415.1">
    <property type="nucleotide sequence ID" value="NZ_JBHLYV010000094.1"/>
</dbReference>
<evidence type="ECO:0008006" key="4">
    <source>
        <dbReference type="Google" id="ProtNLM"/>
    </source>
</evidence>
<feature type="signal peptide" evidence="1">
    <location>
        <begin position="1"/>
        <end position="21"/>
    </location>
</feature>
<comment type="caution">
    <text evidence="2">The sequence shown here is derived from an EMBL/GenBank/DDBJ whole genome shotgun (WGS) entry which is preliminary data.</text>
</comment>
<dbReference type="AlphaFoldDB" id="A0A2G8T8A9"/>
<proteinExistence type="predicted"/>
<gene>
    <name evidence="2" type="ORF">CR105_25245</name>
</gene>
<sequence length="234" mass="25170">MLKQLLIAALALVVTAAPAHAGASLTAQEARWLAAAGPVLAYSQRLKLPIDIIVQPQARPGDVPFAMGYDGTRCKLVLSMRGNPGAETILETVPEERRGVLIEAMTAHEVGHCWRYVYGVWHALPAGFVDTGEPRVGSDALLAAAKSMREGRREEGFADLVALAWIARNHPGSYGEVHGWLETVRSKPPTQGSAHDTHAWVALAREPAAFGRAATVFDDVAGLWTEGLLIANRR</sequence>